<dbReference type="PANTHER" id="PTHR12928">
    <property type="entry name" value="FRG1 PROTEIN"/>
    <property type="match status" value="1"/>
</dbReference>
<evidence type="ECO:0000256" key="3">
    <source>
        <dbReference type="ARBA" id="ARBA00023242"/>
    </source>
</evidence>
<dbReference type="GO" id="GO:0051015">
    <property type="term" value="F:actin filament binding"/>
    <property type="evidence" value="ECO:0007669"/>
    <property type="project" value="TreeGrafter"/>
</dbReference>
<keyword evidence="7" id="KW-1185">Reference proteome</keyword>
<keyword evidence="5" id="KW-0812">Transmembrane</keyword>
<dbReference type="EMBL" id="KE747810">
    <property type="protein sequence ID" value="RMZ67429.1"/>
    <property type="molecule type" value="Genomic_DNA"/>
</dbReference>
<protein>
    <submittedName>
        <fullName evidence="6">Frg1-like family</fullName>
    </submittedName>
</protein>
<sequence>MADTAVVEVRGTPVVLVTVLVTAFVAAARVGGRWGTGEVVQEPCLGRDTRLDHMLQVALLVALNVRFGVLVACPGHQRGYVDDKRAEFTEGCLEAGQKILRRPHVRGCVFWEGRILAGNSLLLLLESSSAVDVPTSTEDIGVLAAVYVLTQLIFCQVSEGRSVRQESVPQLMEFGRKMLHHYNAQARGPKGFLEHREFNIALSRALHQHRHHSQQHRNHSLFFRSSRLTATALWLTAALALAIESSTMQVFVRAVQNGEFECTCPPAHLPNLPVRYVGTYHPITIICMGASAIAELQLRRRRQHTTAVITMPKALHFKGDKKVKKKRKTAEPYDADDARSKQLTTNAPAESENDDSWLSADAPSDISGPVVIVLPTDAPSCLACDANGNVFVSNLENVVEGDLATAEPHDVRQVFVANRVAGTEHVSFKGHHGSYLGCNKFGILSASATAISPEESFLIIPVPDNPGAFSLQTARDRFISIDESSTDKVAIRGDTEHISFNTTFRIRMQARFKPRFRTNKEERANLKISRKELEDQIGRKLNDAEVKKLRKAKVEGNFHETALDMKVKSSHDKYASM</sequence>
<accession>A0A3M7LZ14</accession>
<dbReference type="GO" id="GO:0005730">
    <property type="term" value="C:nucleolus"/>
    <property type="evidence" value="ECO:0007669"/>
    <property type="project" value="UniProtKB-SubCell"/>
</dbReference>
<dbReference type="AlphaFoldDB" id="A0A3M7LZ14"/>
<evidence type="ECO:0000256" key="1">
    <source>
        <dbReference type="ARBA" id="ARBA00004604"/>
    </source>
</evidence>
<name>A0A3M7LZ14_9PLEO</name>
<comment type="similarity">
    <text evidence="2">Belongs to the FRG1 family.</text>
</comment>
<dbReference type="InterPro" id="IPR010414">
    <property type="entry name" value="FRG1"/>
</dbReference>
<evidence type="ECO:0000313" key="7">
    <source>
        <dbReference type="Proteomes" id="UP000265663"/>
    </source>
</evidence>
<feature type="compositionally biased region" description="Basic residues" evidence="4">
    <location>
        <begin position="319"/>
        <end position="328"/>
    </location>
</feature>
<reference evidence="6 7" key="1">
    <citation type="journal article" date="2014" name="PLoS ONE">
        <title>De novo Genome Assembly of the Fungal Plant Pathogen Pyrenophora semeniperda.</title>
        <authorList>
            <person name="Soliai M.M."/>
            <person name="Meyer S.E."/>
            <person name="Udall J.A."/>
            <person name="Elzinga D.E."/>
            <person name="Hermansen R.A."/>
            <person name="Bodily P.M."/>
            <person name="Hart A.A."/>
            <person name="Coleman C.E."/>
        </authorList>
    </citation>
    <scope>NUCLEOTIDE SEQUENCE [LARGE SCALE GENOMIC DNA]</scope>
    <source>
        <strain evidence="6 7">CCB06</strain>
        <tissue evidence="6">Mycelium</tissue>
    </source>
</reference>
<evidence type="ECO:0000313" key="6">
    <source>
        <dbReference type="EMBL" id="RMZ67429.1"/>
    </source>
</evidence>
<evidence type="ECO:0000256" key="2">
    <source>
        <dbReference type="ARBA" id="ARBA00010878"/>
    </source>
</evidence>
<organism evidence="6 7">
    <name type="scientific">Pyrenophora seminiperda CCB06</name>
    <dbReference type="NCBI Taxonomy" id="1302712"/>
    <lineage>
        <taxon>Eukaryota</taxon>
        <taxon>Fungi</taxon>
        <taxon>Dikarya</taxon>
        <taxon>Ascomycota</taxon>
        <taxon>Pezizomycotina</taxon>
        <taxon>Dothideomycetes</taxon>
        <taxon>Pleosporomycetidae</taxon>
        <taxon>Pleosporales</taxon>
        <taxon>Pleosporineae</taxon>
        <taxon>Pleosporaceae</taxon>
        <taxon>Pyrenophora</taxon>
    </lineage>
</organism>
<comment type="subcellular location">
    <subcellularLocation>
        <location evidence="1">Nucleus</location>
        <location evidence="1">Nucleolus</location>
    </subcellularLocation>
</comment>
<evidence type="ECO:0000256" key="5">
    <source>
        <dbReference type="SAM" id="Phobius"/>
    </source>
</evidence>
<keyword evidence="3" id="KW-0539">Nucleus</keyword>
<keyword evidence="5" id="KW-0472">Membrane</keyword>
<dbReference type="GO" id="GO:0071013">
    <property type="term" value="C:catalytic step 2 spliceosome"/>
    <property type="evidence" value="ECO:0007669"/>
    <property type="project" value="TreeGrafter"/>
</dbReference>
<dbReference type="SUPFAM" id="SSF50405">
    <property type="entry name" value="Actin-crosslinking proteins"/>
    <property type="match status" value="1"/>
</dbReference>
<dbReference type="CDD" id="cd23339">
    <property type="entry name" value="beta-trefoil_FSCN_fungal_FRG1-like"/>
    <property type="match status" value="1"/>
</dbReference>
<dbReference type="OrthoDB" id="5539371at2759"/>
<proteinExistence type="inferred from homology"/>
<gene>
    <name evidence="6" type="ORF">GMOD_00001349</name>
</gene>
<feature type="region of interest" description="Disordered" evidence="4">
    <location>
        <begin position="319"/>
        <end position="360"/>
    </location>
</feature>
<feature type="transmembrane region" description="Helical" evidence="5">
    <location>
        <begin position="12"/>
        <end position="34"/>
    </location>
</feature>
<dbReference type="Proteomes" id="UP000265663">
    <property type="component" value="Unassembled WGS sequence"/>
</dbReference>
<dbReference type="Gene3D" id="2.80.10.50">
    <property type="match status" value="1"/>
</dbReference>
<keyword evidence="5" id="KW-1133">Transmembrane helix</keyword>
<dbReference type="Pfam" id="PF06229">
    <property type="entry name" value="FRG1"/>
    <property type="match status" value="1"/>
</dbReference>
<evidence type="ECO:0000256" key="4">
    <source>
        <dbReference type="SAM" id="MobiDB-lite"/>
    </source>
</evidence>
<dbReference type="InterPro" id="IPR008999">
    <property type="entry name" value="Actin-crosslinking"/>
</dbReference>
<dbReference type="PANTHER" id="PTHR12928:SF0">
    <property type="entry name" value="FSHD REGION GENE 1"/>
    <property type="match status" value="1"/>
</dbReference>